<feature type="domain" description="Group II intron maturase-specific" evidence="1">
    <location>
        <begin position="25"/>
        <end position="96"/>
    </location>
</feature>
<evidence type="ECO:0000313" key="3">
    <source>
        <dbReference type="Proteomes" id="UP000198809"/>
    </source>
</evidence>
<evidence type="ECO:0000313" key="2">
    <source>
        <dbReference type="EMBL" id="SEP22992.1"/>
    </source>
</evidence>
<dbReference type="AlphaFoldDB" id="A0A1H8W5R9"/>
<dbReference type="InterPro" id="IPR013597">
    <property type="entry name" value="Mat_intron_G2"/>
</dbReference>
<dbReference type="STRING" id="1333845.SAMN04487895_1384"/>
<dbReference type="Pfam" id="PF08388">
    <property type="entry name" value="GIIM"/>
    <property type="match status" value="1"/>
</dbReference>
<evidence type="ECO:0000259" key="1">
    <source>
        <dbReference type="Pfam" id="PF08388"/>
    </source>
</evidence>
<sequence length="154" mass="18631">MKFLGFSFYIHRGQAKIRIHPKSIAKMKRKVKELTARSNGTKNAERAERLRRYIIGWVNYFKVADMKSLLQTTDEWMRRRIRMIYWKQWKRVKTRFEKLAALGVPKYKAWEYANTRKSYWRSSNSPILSKSLDNNTIKSLGFLYFLDYYRQVTA</sequence>
<dbReference type="EMBL" id="FODH01000038">
    <property type="protein sequence ID" value="SEP22992.1"/>
    <property type="molecule type" value="Genomic_DNA"/>
</dbReference>
<name>A0A1H8W5R9_9BACL</name>
<gene>
    <name evidence="2" type="ORF">SAMN04487895_1384</name>
</gene>
<organism evidence="2 3">
    <name type="scientific">Paenibacillus sophorae</name>
    <dbReference type="NCBI Taxonomy" id="1333845"/>
    <lineage>
        <taxon>Bacteria</taxon>
        <taxon>Bacillati</taxon>
        <taxon>Bacillota</taxon>
        <taxon>Bacilli</taxon>
        <taxon>Bacillales</taxon>
        <taxon>Paenibacillaceae</taxon>
        <taxon>Paenibacillus</taxon>
    </lineage>
</organism>
<reference evidence="2 3" key="1">
    <citation type="submission" date="2016-10" db="EMBL/GenBank/DDBJ databases">
        <authorList>
            <person name="de Groot N.N."/>
        </authorList>
    </citation>
    <scope>NUCLEOTIDE SEQUENCE [LARGE SCALE GENOMIC DNA]</scope>
    <source>
        <strain evidence="2 3">CGMCC 1.10238</strain>
    </source>
</reference>
<dbReference type="Proteomes" id="UP000198809">
    <property type="component" value="Unassembled WGS sequence"/>
</dbReference>
<protein>
    <submittedName>
        <fullName evidence="2">Group II intron, maturase-specific domain</fullName>
    </submittedName>
</protein>
<proteinExistence type="predicted"/>
<accession>A0A1H8W5R9</accession>